<dbReference type="InterPro" id="IPR051043">
    <property type="entry name" value="Sulfatase_Mod_Factor_Kinase"/>
</dbReference>
<sequence>MRVLRFLGLLVFTLSCALPLGAGPASAADADKRIALVIGIGAYQFAPALPNPPNDARAIAAALKNLKFEVEEAYDLDNRGFSGRLRDFGIRAAEADVAVIFYAGHGLQVRGQNYLLPSDARLERERDLVYEAMPLNLILGELAQARKLGVLILDACRNNPFADRLSRSNAGALRERDVSAGLSRVDDTPSDTMVALATRADALAEDGTGQHSPYTMALLQNLKVPGLELGLFFRRVRDNVMEATQGRQEPFIFGSLGATAFYFNPTPPNRNPELPALKPIVVGDTSDAVKLGIGRIADPDGDEVFAQVSGLPASGQVRIGERLVLIGDYLSIAQLSQVTYKPDVGAVGPAGNFDFTVMDNKGGTTPGRIAITVNQSNRPPVVAGESTFRMALPQLGLEAPSDPDGDALTLTVAAVPSRGSVRKGTQPVRVGEKLTAADIAGLTYDPGQAAPGEAGSFAILADDGRGGKATASVRIELETAGTPPAGPELADALWQQVRTRGQAADFAAYLQLFPDGRNSPLARDRMAALAPAKPAPPAAAPAAPAKADAAAVEPPKSAPAKPEPAKAVEPVKAAEPPKPEPPKPEPAKPSGQVAAAEPPASPATRNKGQSNSFQDCPECPIMVRLPAGSFTMGTARGDPSEQPSHKVSLGKPFALGMFEVTVGEWRACVQGGGCSDMPRMAGATDETPVHNVHWRDALAYTIWLSKKTGQRYRLPSEAEWEYAARAGTAGRYWWGDAVGVANANCENCGGMYERMTPLPVGSFKPNPLGLYDMNGGVAEWVADCWNKDYRGAPADGGAWTQGDCRKRVLRGGSWRNDADSLSVTGRFSYDQDVRYLANGFRVARDLN</sequence>
<dbReference type="Proteomes" id="UP000595197">
    <property type="component" value="Chromosome"/>
</dbReference>
<dbReference type="InterPro" id="IPR042095">
    <property type="entry name" value="SUMF_sf"/>
</dbReference>
<dbReference type="InterPro" id="IPR005532">
    <property type="entry name" value="SUMF_dom"/>
</dbReference>
<keyword evidence="2" id="KW-0732">Signal</keyword>
<dbReference type="PANTHER" id="PTHR23150:SF35">
    <property type="entry name" value="BLL6746 PROTEIN"/>
    <property type="match status" value="1"/>
</dbReference>
<evidence type="ECO:0000313" key="5">
    <source>
        <dbReference type="Proteomes" id="UP000595197"/>
    </source>
</evidence>
<evidence type="ECO:0000259" key="3">
    <source>
        <dbReference type="PROSITE" id="PS50208"/>
    </source>
</evidence>
<feature type="region of interest" description="Disordered" evidence="1">
    <location>
        <begin position="528"/>
        <end position="617"/>
    </location>
</feature>
<feature type="compositionally biased region" description="Polar residues" evidence="1">
    <location>
        <begin position="603"/>
        <end position="614"/>
    </location>
</feature>
<protein>
    <submittedName>
        <fullName evidence="4">SUMF1/EgtB/PvdO family nonheme iron enzyme</fullName>
    </submittedName>
</protein>
<dbReference type="Gene3D" id="3.40.50.1460">
    <property type="match status" value="1"/>
</dbReference>
<proteinExistence type="predicted"/>
<evidence type="ECO:0000256" key="2">
    <source>
        <dbReference type="SAM" id="SignalP"/>
    </source>
</evidence>
<dbReference type="InterPro" id="IPR016187">
    <property type="entry name" value="CTDL_fold"/>
</dbReference>
<accession>A0ABX7B2X0</accession>
<feature type="chain" id="PRO_5045619498" evidence="2">
    <location>
        <begin position="28"/>
        <end position="847"/>
    </location>
</feature>
<dbReference type="EMBL" id="CP067420">
    <property type="protein sequence ID" value="QQP88526.1"/>
    <property type="molecule type" value="Genomic_DNA"/>
</dbReference>
<feature type="compositionally biased region" description="Basic and acidic residues" evidence="1">
    <location>
        <begin position="575"/>
        <end position="586"/>
    </location>
</feature>
<dbReference type="InterPro" id="IPR001309">
    <property type="entry name" value="Pept_C14_p20"/>
</dbReference>
<dbReference type="SUPFAM" id="SSF52129">
    <property type="entry name" value="Caspase-like"/>
    <property type="match status" value="1"/>
</dbReference>
<feature type="domain" description="Caspase family p20" evidence="3">
    <location>
        <begin position="31"/>
        <end position="160"/>
    </location>
</feature>
<dbReference type="SUPFAM" id="SSF56436">
    <property type="entry name" value="C-type lectin-like"/>
    <property type="match status" value="1"/>
</dbReference>
<dbReference type="Pfam" id="PF17963">
    <property type="entry name" value="Big_9"/>
    <property type="match status" value="1"/>
</dbReference>
<gene>
    <name evidence="4" type="ORF">IGS68_21185</name>
</gene>
<dbReference type="Pfam" id="PF00656">
    <property type="entry name" value="Peptidase_C14"/>
    <property type="match status" value="1"/>
</dbReference>
<dbReference type="RefSeq" id="WP_201073546.1">
    <property type="nucleotide sequence ID" value="NZ_CP067420.1"/>
</dbReference>
<name>A0ABX7B2X0_9PROT</name>
<feature type="compositionally biased region" description="Low complexity" evidence="1">
    <location>
        <begin position="540"/>
        <end position="574"/>
    </location>
</feature>
<dbReference type="PANTHER" id="PTHR23150">
    <property type="entry name" value="SULFATASE MODIFYING FACTOR 1, 2"/>
    <property type="match status" value="1"/>
</dbReference>
<dbReference type="InterPro" id="IPR011600">
    <property type="entry name" value="Pept_C14_caspase"/>
</dbReference>
<dbReference type="PROSITE" id="PS51257">
    <property type="entry name" value="PROKAR_LIPOPROTEIN"/>
    <property type="match status" value="1"/>
</dbReference>
<evidence type="ECO:0000256" key="1">
    <source>
        <dbReference type="SAM" id="MobiDB-lite"/>
    </source>
</evidence>
<dbReference type="Gene3D" id="3.90.1580.10">
    <property type="entry name" value="paralog of FGE (formylglycine-generating enzyme)"/>
    <property type="match status" value="1"/>
</dbReference>
<organism evidence="4 5">
    <name type="scientific">Skermanella cutis</name>
    <dbReference type="NCBI Taxonomy" id="2775420"/>
    <lineage>
        <taxon>Bacteria</taxon>
        <taxon>Pseudomonadati</taxon>
        <taxon>Pseudomonadota</taxon>
        <taxon>Alphaproteobacteria</taxon>
        <taxon>Rhodospirillales</taxon>
        <taxon>Azospirillaceae</taxon>
        <taxon>Skermanella</taxon>
    </lineage>
</organism>
<dbReference type="PROSITE" id="PS50208">
    <property type="entry name" value="CASPASE_P20"/>
    <property type="match status" value="1"/>
</dbReference>
<evidence type="ECO:0000313" key="4">
    <source>
        <dbReference type="EMBL" id="QQP88526.1"/>
    </source>
</evidence>
<reference evidence="4" key="1">
    <citation type="submission" date="2021-02" db="EMBL/GenBank/DDBJ databases">
        <title>Skermanella TT6 skin isolate.</title>
        <authorList>
            <person name="Lee K."/>
            <person name="Ganzorig M."/>
        </authorList>
    </citation>
    <scope>NUCLEOTIDE SEQUENCE</scope>
    <source>
        <strain evidence="4">TT6</strain>
    </source>
</reference>
<keyword evidence="5" id="KW-1185">Reference proteome</keyword>
<dbReference type="InterPro" id="IPR029030">
    <property type="entry name" value="Caspase-like_dom_sf"/>
</dbReference>
<dbReference type="Pfam" id="PF03781">
    <property type="entry name" value="FGE-sulfatase"/>
    <property type="match status" value="1"/>
</dbReference>
<feature type="signal peptide" evidence="2">
    <location>
        <begin position="1"/>
        <end position="27"/>
    </location>
</feature>